<keyword evidence="1" id="KW-0472">Membrane</keyword>
<protein>
    <submittedName>
        <fullName evidence="2">Uncharacterized protein</fullName>
    </submittedName>
</protein>
<dbReference type="Proteomes" id="UP001330184">
    <property type="component" value="Chromosome"/>
</dbReference>
<proteinExistence type="predicted"/>
<organism evidence="2 3">
    <name type="scientific">Flagellimonas marinaquae</name>
    <dbReference type="NCBI Taxonomy" id="254955"/>
    <lineage>
        <taxon>Bacteria</taxon>
        <taxon>Pseudomonadati</taxon>
        <taxon>Bacteroidota</taxon>
        <taxon>Flavobacteriia</taxon>
        <taxon>Flavobacteriales</taxon>
        <taxon>Flavobacteriaceae</taxon>
        <taxon>Flagellimonas</taxon>
    </lineage>
</organism>
<reference evidence="2 3" key="1">
    <citation type="submission" date="2023-01" db="EMBL/GenBank/DDBJ databases">
        <title>Complete genome sequence of Muricauda aquimarina strain IFOP_LL357.</title>
        <authorList>
            <person name="Gajardo G."/>
            <person name="Ueki S."/>
            <person name="Maruyama F."/>
        </authorList>
    </citation>
    <scope>NUCLEOTIDE SEQUENCE [LARGE SCALE GENOMIC DNA]</scope>
    <source>
        <strain evidence="2 3">IFOP_LL357</strain>
    </source>
</reference>
<keyword evidence="1" id="KW-0812">Transmembrane</keyword>
<feature type="transmembrane region" description="Helical" evidence="1">
    <location>
        <begin position="53"/>
        <end position="73"/>
    </location>
</feature>
<sequence length="78" mass="8605">MTQKDNGSKKNRKGIVNPKLVRMISFIVISLSLVACTVLCILAIWEFTKTDAVWRAVATFGVISLATAMFAFVNERLG</sequence>
<evidence type="ECO:0000256" key="1">
    <source>
        <dbReference type="SAM" id="Phobius"/>
    </source>
</evidence>
<gene>
    <name evidence="2" type="ORF">MACH07_21640</name>
</gene>
<accession>A0AA48KLP1</accession>
<keyword evidence="1" id="KW-1133">Transmembrane helix</keyword>
<dbReference type="AlphaFoldDB" id="A0AA48KLP1"/>
<keyword evidence="3" id="KW-1185">Reference proteome</keyword>
<evidence type="ECO:0000313" key="3">
    <source>
        <dbReference type="Proteomes" id="UP001330184"/>
    </source>
</evidence>
<name>A0AA48KLP1_9FLAO</name>
<feature type="transmembrane region" description="Helical" evidence="1">
    <location>
        <begin position="20"/>
        <end position="47"/>
    </location>
</feature>
<dbReference type="EMBL" id="AP027268">
    <property type="protein sequence ID" value="BDW93332.1"/>
    <property type="molecule type" value="Genomic_DNA"/>
</dbReference>
<evidence type="ECO:0000313" key="2">
    <source>
        <dbReference type="EMBL" id="BDW93332.1"/>
    </source>
</evidence>